<name>A0A4R5BU53_9PSEU</name>
<dbReference type="RefSeq" id="WP_132682501.1">
    <property type="nucleotide sequence ID" value="NZ_SMLA01000011.1"/>
</dbReference>
<sequence>MTSVDVDERAAGENVGVSAKHELELVGGRRVLLLDDGGWASSAGWERTSEKAVRKTARVVVGPDEPVDGQSPAEAEAEHWAHLASAALRQGVSVSASELEHLPHDVEFDDRLLLHLNTG</sequence>
<organism evidence="1 2">
    <name type="scientific">Saccharopolyspora karakumensis</name>
    <dbReference type="NCBI Taxonomy" id="2530386"/>
    <lineage>
        <taxon>Bacteria</taxon>
        <taxon>Bacillati</taxon>
        <taxon>Actinomycetota</taxon>
        <taxon>Actinomycetes</taxon>
        <taxon>Pseudonocardiales</taxon>
        <taxon>Pseudonocardiaceae</taxon>
        <taxon>Saccharopolyspora</taxon>
    </lineage>
</organism>
<dbReference type="AlphaFoldDB" id="A0A4R5BU53"/>
<protein>
    <submittedName>
        <fullName evidence="1">Uncharacterized protein</fullName>
    </submittedName>
</protein>
<proteinExistence type="predicted"/>
<accession>A0A4R5BU53</accession>
<dbReference type="EMBL" id="SMLA01000011">
    <property type="protein sequence ID" value="TDD89645.1"/>
    <property type="molecule type" value="Genomic_DNA"/>
</dbReference>
<comment type="caution">
    <text evidence="1">The sequence shown here is derived from an EMBL/GenBank/DDBJ whole genome shotgun (WGS) entry which is preliminary data.</text>
</comment>
<gene>
    <name evidence="1" type="ORF">E1202_10165</name>
</gene>
<reference evidence="1 2" key="1">
    <citation type="submission" date="2019-03" db="EMBL/GenBank/DDBJ databases">
        <title>Draft genome sequences of novel Actinobacteria.</title>
        <authorList>
            <person name="Sahin N."/>
            <person name="Ay H."/>
            <person name="Saygin H."/>
        </authorList>
    </citation>
    <scope>NUCLEOTIDE SEQUENCE [LARGE SCALE GENOMIC DNA]</scope>
    <source>
        <strain evidence="1 2">5K548</strain>
    </source>
</reference>
<keyword evidence="2" id="KW-1185">Reference proteome</keyword>
<evidence type="ECO:0000313" key="1">
    <source>
        <dbReference type="EMBL" id="TDD89645.1"/>
    </source>
</evidence>
<evidence type="ECO:0000313" key="2">
    <source>
        <dbReference type="Proteomes" id="UP000294723"/>
    </source>
</evidence>
<dbReference type="Proteomes" id="UP000294723">
    <property type="component" value="Unassembled WGS sequence"/>
</dbReference>